<dbReference type="Gene3D" id="3.30.1540.10">
    <property type="entry name" value="formyl-coa transferase, domain 3"/>
    <property type="match status" value="1"/>
</dbReference>
<dbReference type="Pfam" id="PF02515">
    <property type="entry name" value="CoA_transf_3"/>
    <property type="match status" value="1"/>
</dbReference>
<evidence type="ECO:0000313" key="2">
    <source>
        <dbReference type="Proteomes" id="UP001501183"/>
    </source>
</evidence>
<dbReference type="InterPro" id="IPR003673">
    <property type="entry name" value="CoA-Trfase_fam_III"/>
</dbReference>
<keyword evidence="2" id="KW-1185">Reference proteome</keyword>
<dbReference type="RefSeq" id="WP_425569778.1">
    <property type="nucleotide sequence ID" value="NZ_BAABFB010000023.1"/>
</dbReference>
<dbReference type="SUPFAM" id="SSF89796">
    <property type="entry name" value="CoA-transferase family III (CaiB/BaiF)"/>
    <property type="match status" value="2"/>
</dbReference>
<proteinExistence type="predicted"/>
<reference evidence="2" key="1">
    <citation type="journal article" date="2019" name="Int. J. Syst. Evol. Microbiol.">
        <title>The Global Catalogue of Microorganisms (GCM) 10K type strain sequencing project: providing services to taxonomists for standard genome sequencing and annotation.</title>
        <authorList>
            <consortium name="The Broad Institute Genomics Platform"/>
            <consortium name="The Broad Institute Genome Sequencing Center for Infectious Disease"/>
            <person name="Wu L."/>
            <person name="Ma J."/>
        </authorList>
    </citation>
    <scope>NUCLEOTIDE SEQUENCE [LARGE SCALE GENOMIC DNA]</scope>
    <source>
        <strain evidence="2">JCM 32206</strain>
    </source>
</reference>
<sequence>MVSPQLVHDEYERGCGLPADPGTVRYPAPSGFLASRLPTAALALGSVGALASAVNRLLASRGRDPHPWPLDAERVAASFAGDRVMRVDAEPVAGFAPMSGFFAASDGWVRTHANYPHHRTRLLAALDLPADADPGTVSTRIGELTAQDVEDRCADADAVAARVRTEREWAEHPQGLASADGPLVSSTATSAPPSVVALSVADPARPLAGLRVLDLTRVLAGPVAARDLALLGAQVLRVDPPHLHEIDWQHRDTGQGKRSTLLDLTVAEELETLRELLSTADVLVTGYRPGSLDRFGLHERPGLVHASVSAWGTTGPWAGRRGFDSIVQAASGISLVEGGVHPGALPVQALDHASGHLLAAGIVDALALRGTGGGGREVSVSLARTARTLLDLTGRVGDPTEALAPGPAAVVTHGAITTARPALPGHPEYPFPAHDWGADAPHWI</sequence>
<dbReference type="Gene3D" id="3.40.50.10540">
    <property type="entry name" value="Crotonobetainyl-coa:carnitine coa-transferase, domain 1"/>
    <property type="match status" value="2"/>
</dbReference>
<dbReference type="InterPro" id="IPR023606">
    <property type="entry name" value="CoA-Trfase_III_dom_1_sf"/>
</dbReference>
<dbReference type="Proteomes" id="UP001501183">
    <property type="component" value="Unassembled WGS sequence"/>
</dbReference>
<dbReference type="EMBL" id="BAABFB010000023">
    <property type="protein sequence ID" value="GAA4474390.1"/>
    <property type="molecule type" value="Genomic_DNA"/>
</dbReference>
<protein>
    <submittedName>
        <fullName evidence="1">CoA transferase</fullName>
    </submittedName>
</protein>
<organism evidence="1 2">
    <name type="scientific">Rhodococcus olei</name>
    <dbReference type="NCBI Taxonomy" id="2161675"/>
    <lineage>
        <taxon>Bacteria</taxon>
        <taxon>Bacillati</taxon>
        <taxon>Actinomycetota</taxon>
        <taxon>Actinomycetes</taxon>
        <taxon>Mycobacteriales</taxon>
        <taxon>Nocardiaceae</taxon>
        <taxon>Rhodococcus</taxon>
    </lineage>
</organism>
<evidence type="ECO:0000313" key="1">
    <source>
        <dbReference type="EMBL" id="GAA4474390.1"/>
    </source>
</evidence>
<keyword evidence="1" id="KW-0808">Transferase</keyword>
<name>A0ABP8NV09_9NOCA</name>
<comment type="caution">
    <text evidence="1">The sequence shown here is derived from an EMBL/GenBank/DDBJ whole genome shotgun (WGS) entry which is preliminary data.</text>
</comment>
<dbReference type="GO" id="GO:0016740">
    <property type="term" value="F:transferase activity"/>
    <property type="evidence" value="ECO:0007669"/>
    <property type="project" value="UniProtKB-KW"/>
</dbReference>
<dbReference type="PANTHER" id="PTHR48228">
    <property type="entry name" value="SUCCINYL-COA--D-CITRAMALATE COA-TRANSFERASE"/>
    <property type="match status" value="1"/>
</dbReference>
<accession>A0ABP8NV09</accession>
<dbReference type="PANTHER" id="PTHR48228:SF4">
    <property type="entry name" value="BLR3030 PROTEIN"/>
    <property type="match status" value="1"/>
</dbReference>
<dbReference type="InterPro" id="IPR044855">
    <property type="entry name" value="CoA-Trfase_III_dom3_sf"/>
</dbReference>
<dbReference type="InterPro" id="IPR050509">
    <property type="entry name" value="CoA-transferase_III"/>
</dbReference>
<gene>
    <name evidence="1" type="ORF">GCM10023094_09910</name>
</gene>